<dbReference type="InterPro" id="IPR001753">
    <property type="entry name" value="Enoyl-CoA_hydra/iso"/>
</dbReference>
<dbReference type="GO" id="GO:0004165">
    <property type="term" value="F:delta(3)-delta(2)-enoyl-CoA isomerase activity"/>
    <property type="evidence" value="ECO:0007669"/>
    <property type="project" value="UniProtKB-ARBA"/>
</dbReference>
<dbReference type="EMBL" id="GBHO01001421">
    <property type="protein sequence ID" value="JAG42183.1"/>
    <property type="molecule type" value="Transcribed_RNA"/>
</dbReference>
<dbReference type="Pfam" id="PF00378">
    <property type="entry name" value="ECH_1"/>
    <property type="match status" value="1"/>
</dbReference>
<name>A0A0A9WST2_LYGHE</name>
<sequence>MANEEVLVTYEDGLQIITFNRPKKLNSIPLSTYESLTEALKEAVKRDDVKMTVVTGAGAYFSAGNDFSNPFSDDMEGTLRKNLGVLSKYINTLIDHPKLLVAIVNGPAVGIAVTMLSLFDLIYASESATFHTPFSSLGLCAEGCSSYMFPRLLGTSLAAKMLYFNYKMSAKEAKETGFVAELFNDNSLPKIYQDLKSYTKLPLNSLMTSKRLIRMSDRQALKAVNAFEQEALVERFLSEDFLNAMMEMMSKRSKSKL</sequence>
<dbReference type="InterPro" id="IPR051053">
    <property type="entry name" value="ECH/Chromodomain_protein"/>
</dbReference>
<dbReference type="EMBL" id="GBHO01022989">
    <property type="protein sequence ID" value="JAG20615.1"/>
    <property type="molecule type" value="Transcribed_RNA"/>
</dbReference>
<dbReference type="EMBL" id="GBRD01000967">
    <property type="protein sequence ID" value="JAG64854.1"/>
    <property type="molecule type" value="Transcribed_RNA"/>
</dbReference>
<comment type="subcellular location">
    <subcellularLocation>
        <location evidence="1">Peroxisome</location>
    </subcellularLocation>
</comment>
<dbReference type="CDD" id="cd06558">
    <property type="entry name" value="crotonase-like"/>
    <property type="match status" value="1"/>
</dbReference>
<evidence type="ECO:0000256" key="3">
    <source>
        <dbReference type="ARBA" id="ARBA00023235"/>
    </source>
</evidence>
<organism evidence="5">
    <name type="scientific">Lygus hesperus</name>
    <name type="common">Western plant bug</name>
    <dbReference type="NCBI Taxonomy" id="30085"/>
    <lineage>
        <taxon>Eukaryota</taxon>
        <taxon>Metazoa</taxon>
        <taxon>Ecdysozoa</taxon>
        <taxon>Arthropoda</taxon>
        <taxon>Hexapoda</taxon>
        <taxon>Insecta</taxon>
        <taxon>Pterygota</taxon>
        <taxon>Neoptera</taxon>
        <taxon>Paraneoptera</taxon>
        <taxon>Hemiptera</taxon>
        <taxon>Heteroptera</taxon>
        <taxon>Panheteroptera</taxon>
        <taxon>Cimicomorpha</taxon>
        <taxon>Miridae</taxon>
        <taxon>Mirini</taxon>
        <taxon>Lygus</taxon>
    </lineage>
</organism>
<dbReference type="PANTHER" id="PTHR43684:SF1">
    <property type="entry name" value="ENOYL-COA DELTA ISOMERASE 2"/>
    <property type="match status" value="1"/>
</dbReference>
<dbReference type="Gene3D" id="1.10.12.10">
    <property type="entry name" value="Lyase 2-enoyl-coa Hydratase, Chain A, domain 2"/>
    <property type="match status" value="1"/>
</dbReference>
<gene>
    <name evidence="5" type="primary">Eci2_0</name>
    <name evidence="8" type="synonym">Eci2_1</name>
    <name evidence="9" type="synonym">Eci2_2</name>
    <name evidence="6" type="synonym">Eci2_3</name>
    <name evidence="7" type="synonym">Eci2_4</name>
    <name evidence="4" type="synonym">Eci2_5</name>
    <name evidence="8" type="ORF">CM83_78368</name>
    <name evidence="9" type="ORF">CM83_78370</name>
    <name evidence="7" type="ORF">CM83_78372</name>
    <name evidence="6" type="ORF">CM83_78373</name>
    <name evidence="5" type="ORF">CM83_78374</name>
    <name evidence="4" type="ORF">CM83_78375</name>
</gene>
<reference evidence="5" key="2">
    <citation type="submission" date="2014-07" db="EMBL/GenBank/DDBJ databases">
        <authorList>
            <person name="Hull J."/>
        </authorList>
    </citation>
    <scope>NUCLEOTIDE SEQUENCE</scope>
</reference>
<evidence type="ECO:0000313" key="10">
    <source>
        <dbReference type="EMBL" id="JAG64854.1"/>
    </source>
</evidence>
<dbReference type="AlphaFoldDB" id="A0A0A9WST2"/>
<dbReference type="EMBL" id="GBHO01033124">
    <property type="protein sequence ID" value="JAG10480.1"/>
    <property type="molecule type" value="Transcribed_RNA"/>
</dbReference>
<dbReference type="EMBL" id="GBHO01022994">
    <property type="protein sequence ID" value="JAG20610.1"/>
    <property type="molecule type" value="Transcribed_RNA"/>
</dbReference>
<dbReference type="EMBL" id="GBHO01033123">
    <property type="protein sequence ID" value="JAG10481.1"/>
    <property type="molecule type" value="Transcribed_RNA"/>
</dbReference>
<reference evidence="5" key="1">
    <citation type="journal article" date="2014" name="PLoS ONE">
        <title>Transcriptome-Based Identification of ABC Transporters in the Western Tarnished Plant Bug Lygus hesperus.</title>
        <authorList>
            <person name="Hull J.J."/>
            <person name="Chaney K."/>
            <person name="Geib S.M."/>
            <person name="Fabrick J.A."/>
            <person name="Brent C.S."/>
            <person name="Walsh D."/>
            <person name="Lavine L.C."/>
        </authorList>
    </citation>
    <scope>NUCLEOTIDE SEQUENCE</scope>
</reference>
<evidence type="ECO:0000313" key="4">
    <source>
        <dbReference type="EMBL" id="JAG10480.1"/>
    </source>
</evidence>
<dbReference type="InterPro" id="IPR029045">
    <property type="entry name" value="ClpP/crotonase-like_dom_sf"/>
</dbReference>
<dbReference type="EMBL" id="GBHO01033122">
    <property type="protein sequence ID" value="JAG10482.1"/>
    <property type="molecule type" value="Transcribed_RNA"/>
</dbReference>
<evidence type="ECO:0000313" key="7">
    <source>
        <dbReference type="EMBL" id="JAG20610.1"/>
    </source>
</evidence>
<dbReference type="Gene3D" id="3.90.226.10">
    <property type="entry name" value="2-enoyl-CoA Hydratase, Chain A, domain 1"/>
    <property type="match status" value="1"/>
</dbReference>
<dbReference type="SUPFAM" id="SSF52096">
    <property type="entry name" value="ClpP/crotonase"/>
    <property type="match status" value="1"/>
</dbReference>
<evidence type="ECO:0000313" key="9">
    <source>
        <dbReference type="EMBL" id="JAG42183.1"/>
    </source>
</evidence>
<evidence type="ECO:0000313" key="5">
    <source>
        <dbReference type="EMBL" id="JAG10481.1"/>
    </source>
</evidence>
<evidence type="ECO:0000313" key="6">
    <source>
        <dbReference type="EMBL" id="JAG10482.1"/>
    </source>
</evidence>
<dbReference type="EMBL" id="GBRD01000965">
    <property type="protein sequence ID" value="JAG64856.1"/>
    <property type="molecule type" value="Transcribed_RNA"/>
</dbReference>
<evidence type="ECO:0000256" key="1">
    <source>
        <dbReference type="ARBA" id="ARBA00004275"/>
    </source>
</evidence>
<accession>A0A0A9WST2</accession>
<dbReference type="PANTHER" id="PTHR43684">
    <property type="match status" value="1"/>
</dbReference>
<protein>
    <submittedName>
        <fullName evidence="5">Enoyl-CoA delta isomerase 2, mitochondrial</fullName>
    </submittedName>
</protein>
<proteinExistence type="predicted"/>
<reference evidence="10" key="3">
    <citation type="submission" date="2014-09" db="EMBL/GenBank/DDBJ databases">
        <authorList>
            <person name="Magalhaes I.L.F."/>
            <person name="Oliveira U."/>
            <person name="Santos F.R."/>
            <person name="Vidigal T.H.D.A."/>
            <person name="Brescovit A.D."/>
            <person name="Santos A.J."/>
        </authorList>
    </citation>
    <scope>NUCLEOTIDE SEQUENCE</scope>
</reference>
<keyword evidence="2" id="KW-0576">Peroxisome</keyword>
<dbReference type="GO" id="GO:0005777">
    <property type="term" value="C:peroxisome"/>
    <property type="evidence" value="ECO:0007669"/>
    <property type="project" value="UniProtKB-SubCell"/>
</dbReference>
<evidence type="ECO:0000256" key="2">
    <source>
        <dbReference type="ARBA" id="ARBA00023140"/>
    </source>
</evidence>
<keyword evidence="3 5" id="KW-0413">Isomerase</keyword>
<evidence type="ECO:0000313" key="8">
    <source>
        <dbReference type="EMBL" id="JAG20615.1"/>
    </source>
</evidence>
<dbReference type="InterPro" id="IPR014748">
    <property type="entry name" value="Enoyl-CoA_hydra_C"/>
</dbReference>